<dbReference type="SUPFAM" id="SSF57586">
    <property type="entry name" value="TNF receptor-like"/>
    <property type="match status" value="1"/>
</dbReference>
<evidence type="ECO:0000256" key="7">
    <source>
        <dbReference type="ARBA" id="ARBA00023136"/>
    </source>
</evidence>
<reference evidence="12" key="2">
    <citation type="submission" date="2025-09" db="UniProtKB">
        <authorList>
            <consortium name="Ensembl"/>
        </authorList>
    </citation>
    <scope>IDENTIFICATION</scope>
</reference>
<evidence type="ECO:0000256" key="2">
    <source>
        <dbReference type="ARBA" id="ARBA00007627"/>
    </source>
</evidence>
<dbReference type="PANTHER" id="PTHR22727">
    <property type="entry name" value="PROTEIN CBG13728"/>
    <property type="match status" value="1"/>
</dbReference>
<dbReference type="InterPro" id="IPR056609">
    <property type="entry name" value="Elapor1-like_3rd"/>
</dbReference>
<name>A0A8C2WNE3_CYCLU</name>
<evidence type="ECO:0000313" key="12">
    <source>
        <dbReference type="Ensembl" id="ENSCLMP00005005002.1"/>
    </source>
</evidence>
<dbReference type="InterPro" id="IPR056606">
    <property type="entry name" value="Elapor1/2_C"/>
</dbReference>
<keyword evidence="13" id="KW-1185">Reference proteome</keyword>
<dbReference type="InterPro" id="IPR009030">
    <property type="entry name" value="Growth_fac_rcpt_cys_sf"/>
</dbReference>
<dbReference type="Proteomes" id="UP000694565">
    <property type="component" value="Unplaced"/>
</dbReference>
<evidence type="ECO:0000256" key="9">
    <source>
        <dbReference type="ARBA" id="ARBA00023180"/>
    </source>
</evidence>
<dbReference type="GO" id="GO:0030513">
    <property type="term" value="P:positive regulation of BMP signaling pathway"/>
    <property type="evidence" value="ECO:0007669"/>
    <property type="project" value="TreeGrafter"/>
</dbReference>
<comment type="subcellular location">
    <subcellularLocation>
        <location evidence="1">Cell membrane</location>
        <topology evidence="1">Single-pass type I membrane protein</topology>
    </subcellularLocation>
</comment>
<keyword evidence="7 10" id="KW-0472">Membrane</keyword>
<dbReference type="Pfam" id="PF23032">
    <property type="entry name" value="GBD_ELAPOR1-like_3rd"/>
    <property type="match status" value="2"/>
</dbReference>
<evidence type="ECO:0000259" key="11">
    <source>
        <dbReference type="PROSITE" id="PS51914"/>
    </source>
</evidence>
<protein>
    <submittedName>
        <fullName evidence="12">Endosome-lysosome associated apoptosis and autophagy regulator family member 2a</fullName>
    </submittedName>
</protein>
<comment type="similarity">
    <text evidence="2">Belongs to the ELAPOR family.</text>
</comment>
<dbReference type="SUPFAM" id="SSF57184">
    <property type="entry name" value="Growth factor receptor domain"/>
    <property type="match status" value="1"/>
</dbReference>
<feature type="transmembrane region" description="Helical" evidence="10">
    <location>
        <begin position="839"/>
        <end position="863"/>
    </location>
</feature>
<reference evidence="12" key="1">
    <citation type="submission" date="2025-08" db="UniProtKB">
        <authorList>
            <consortium name="Ensembl"/>
        </authorList>
    </citation>
    <scope>IDENTIFICATION</scope>
</reference>
<evidence type="ECO:0000256" key="5">
    <source>
        <dbReference type="ARBA" id="ARBA00022729"/>
    </source>
</evidence>
<keyword evidence="9" id="KW-0325">Glycoprotein</keyword>
<dbReference type="Pfam" id="PF23091">
    <property type="entry name" value="TNFR_ELAPOR1_6th"/>
    <property type="match status" value="1"/>
</dbReference>
<accession>A0A8C2WNE3</accession>
<dbReference type="InterPro" id="IPR009011">
    <property type="entry name" value="Man6P_isomerase_rcpt-bd_dom_sf"/>
</dbReference>
<keyword evidence="3" id="KW-1003">Cell membrane</keyword>
<dbReference type="InterPro" id="IPR044865">
    <property type="entry name" value="MRH_dom"/>
</dbReference>
<dbReference type="InterPro" id="IPR056608">
    <property type="entry name" value="Elapor1/2_GBD"/>
</dbReference>
<gene>
    <name evidence="12" type="primary">si:ch211-233h19.2</name>
</gene>
<dbReference type="InterPro" id="IPR056610">
    <property type="entry name" value="Elapor1/2_TNFR-like"/>
</dbReference>
<dbReference type="PANTHER" id="PTHR22727:SF3">
    <property type="entry name" value="ENDOSOME_LYSOSOME-ASSOCIATED APOPTOSIS AND AUTOPHAGY REGULATOR FAMILY MEMBER 2"/>
    <property type="match status" value="1"/>
</dbReference>
<dbReference type="Gene3D" id="2.70.130.10">
    <property type="entry name" value="Mannose-6-phosphate receptor binding domain"/>
    <property type="match status" value="1"/>
</dbReference>
<evidence type="ECO:0000256" key="6">
    <source>
        <dbReference type="ARBA" id="ARBA00022989"/>
    </source>
</evidence>
<keyword evidence="4 10" id="KW-0812">Transmembrane</keyword>
<keyword evidence="5" id="KW-0732">Signal</keyword>
<dbReference type="Pfam" id="PF23031">
    <property type="entry name" value="GBD_ELAPOR1"/>
    <property type="match status" value="1"/>
</dbReference>
<dbReference type="Ensembl" id="ENSCLMT00005005359.1">
    <property type="protein sequence ID" value="ENSCLMP00005005002.1"/>
    <property type="gene ID" value="ENSCLMG00005002622.1"/>
</dbReference>
<evidence type="ECO:0000256" key="1">
    <source>
        <dbReference type="ARBA" id="ARBA00004251"/>
    </source>
</evidence>
<dbReference type="Pfam" id="PF23087">
    <property type="entry name" value="MRH_ELAPOR1_9th"/>
    <property type="match status" value="1"/>
</dbReference>
<evidence type="ECO:0000256" key="3">
    <source>
        <dbReference type="ARBA" id="ARBA00022475"/>
    </source>
</evidence>
<organism evidence="12 13">
    <name type="scientific">Cyclopterus lumpus</name>
    <name type="common">Lumpsucker</name>
    <dbReference type="NCBI Taxonomy" id="8103"/>
    <lineage>
        <taxon>Eukaryota</taxon>
        <taxon>Metazoa</taxon>
        <taxon>Chordata</taxon>
        <taxon>Craniata</taxon>
        <taxon>Vertebrata</taxon>
        <taxon>Euteleostomi</taxon>
        <taxon>Actinopterygii</taxon>
        <taxon>Neopterygii</taxon>
        <taxon>Teleostei</taxon>
        <taxon>Neoteleostei</taxon>
        <taxon>Acanthomorphata</taxon>
        <taxon>Eupercaria</taxon>
        <taxon>Perciformes</taxon>
        <taxon>Cottioidei</taxon>
        <taxon>Cottales</taxon>
        <taxon>Cyclopteridae</taxon>
        <taxon>Cyclopterus</taxon>
    </lineage>
</organism>
<keyword evidence="8" id="KW-1015">Disulfide bond</keyword>
<evidence type="ECO:0000256" key="8">
    <source>
        <dbReference type="ARBA" id="ARBA00023157"/>
    </source>
</evidence>
<dbReference type="GeneTree" id="ENSGT00940000154983"/>
<dbReference type="SUPFAM" id="SSF50911">
    <property type="entry name" value="Mannose 6-phosphate receptor domain"/>
    <property type="match status" value="1"/>
</dbReference>
<dbReference type="Pfam" id="PF23089">
    <property type="entry name" value="ELAPOR1_C"/>
    <property type="match status" value="1"/>
</dbReference>
<dbReference type="Gene3D" id="2.10.50.10">
    <property type="entry name" value="Tumor Necrosis Factor Receptor, subunit A, domain 2"/>
    <property type="match status" value="1"/>
</dbReference>
<dbReference type="AlphaFoldDB" id="A0A8C2WNE3"/>
<evidence type="ECO:0000313" key="13">
    <source>
        <dbReference type="Proteomes" id="UP000694565"/>
    </source>
</evidence>
<feature type="domain" description="MRH" evidence="11">
    <location>
        <begin position="588"/>
        <end position="790"/>
    </location>
</feature>
<keyword evidence="6 10" id="KW-1133">Transmembrane helix</keyword>
<dbReference type="InterPro" id="IPR039181">
    <property type="entry name" value="Elapor1/2"/>
</dbReference>
<evidence type="ECO:0000256" key="4">
    <source>
        <dbReference type="ARBA" id="ARBA00022692"/>
    </source>
</evidence>
<dbReference type="SMART" id="SM01411">
    <property type="entry name" value="Ephrin_rec_like"/>
    <property type="match status" value="4"/>
</dbReference>
<evidence type="ECO:0000256" key="10">
    <source>
        <dbReference type="SAM" id="Phobius"/>
    </source>
</evidence>
<dbReference type="GO" id="GO:0005886">
    <property type="term" value="C:plasma membrane"/>
    <property type="evidence" value="ECO:0007669"/>
    <property type="project" value="UniProtKB-SubCell"/>
</dbReference>
<dbReference type="PROSITE" id="PS51914">
    <property type="entry name" value="MRH"/>
    <property type="match status" value="1"/>
</dbReference>
<sequence>QPFSLLRYVLFVCNWQTDYYYEYTECDSTGSRWRVAIPHNPGACTGLPEPVRGTECTFSCEAGEFLEMSAQECTPCAAGSYSLGSGIRFDQWDSMPVGFSSLATSLDVKSTGYVFPCSSTWVPQGNYLESNRDECTVSLIYAVHLKKQGSVSFEYQYLDNNLLFEFFVSFKYSFVNLKSGTNILYWRTGGVLMRSKGVKPVLLKNVQIEGVAYTSECFPCKLGTFSRVPGSTACDSCARDTYAGHGASSCTPSEGSAVCKDRPPCSRKDYFQIHTACDQEGKTHVIYKWIEPKICLEGVTGAESLPPNGEREPCPPCNPGFYNNDTATCSPCPPGTYSDGMKPCDRCPAGTEPTLGYEYKWWNILPANMKTSCFNVGNSKCDGMNGWEVAGDHIQSGAGSSDNDYLILNIHVPGFKLPTSMSSHSGTEFGRITFEFETVCVADCEFYFMMVRYTTVVDSWERAKARQTYTHVMTQNASVSYTWAFQRTNQPSDVRRYVNDVVRIYSITVSNAADGVASSCRACALSTQPSSSTCVPCPPGHYIDARTSQCIECPRNTHLVPHATPGLDACQPCGPASKSDKDHSLCYSDCHFTHTEGNATLTYDFSLLGSVGSLMNGPSFTSKGTKYFHHFKIGLCGGMLAVCTDNVTDLSITDSQREKGEGINAVKTFICQSTIIPATGRGFHTALASQSINLADTLLGVTVNSTLDGIRVSPELYPQTTKKVPDVNFYYRSLEPTSSCESGRSAVVTLRCNPERSTKGELTVPSQCPAGTCDGCTFHFLWESSGACPTCTERDYHQIEGACKGGQQDLLYVWTDPKLCMGGLTLPEKKTLPCEGMEFWVRLGAGMGAFTAVLLVSLTCYFWKKNKRLEYKYSRLVISANKECEMPGADSCAVMEGENEGDMEDEIVYTKPSLLGKLKAIASKVSHIIVFYQSHFDESLYKL</sequence>
<proteinExistence type="inferred from homology"/>
<dbReference type="InterPro" id="IPR056607">
    <property type="entry name" value="Elapor1/2_MRH"/>
</dbReference>